<geneLocation type="plasmid" evidence="2 3">
    <name>pSAM1</name>
</geneLocation>
<accession>A0A0K2B637</accession>
<evidence type="ECO:0000313" key="3">
    <source>
        <dbReference type="Proteomes" id="UP000061018"/>
    </source>
</evidence>
<gene>
    <name evidence="2" type="ORF">SAM23877_p004</name>
</gene>
<keyword evidence="2" id="KW-0614">Plasmid</keyword>
<dbReference type="KEGG" id="samb:SAM23877_p004"/>
<dbReference type="RefSeq" id="WP_053143198.1">
    <property type="nucleotide sequence ID" value="NZ_CP012383.1"/>
</dbReference>
<organism evidence="2 3">
    <name type="scientific">Streptomyces ambofaciens (strain ATCC 23877 / 3486 / DSM 40053 / JCM 4204 / NBRC 12836 / NRRL B-2516)</name>
    <dbReference type="NCBI Taxonomy" id="278992"/>
    <lineage>
        <taxon>Bacteria</taxon>
        <taxon>Bacillati</taxon>
        <taxon>Actinomycetota</taxon>
        <taxon>Actinomycetes</taxon>
        <taxon>Kitasatosporales</taxon>
        <taxon>Streptomycetaceae</taxon>
        <taxon>Streptomyces</taxon>
    </lineage>
</organism>
<name>A0A0K2B637_STRA7</name>
<reference evidence="3" key="1">
    <citation type="journal article" date="2015" name="J. Biotechnol.">
        <title>Complete genome sequence of Streptomyces ambofaciens ATCC 23877, the spiramycin producer.</title>
        <authorList>
            <person name="Thibessard A."/>
            <person name="Haas D."/>
            <person name="Gerbaud C."/>
            <person name="Aigle B."/>
            <person name="Lautru S."/>
            <person name="Pernodet J.L."/>
            <person name="Leblond P."/>
        </authorList>
    </citation>
    <scope>NUCLEOTIDE SEQUENCE [LARGE SCALE GENOMIC DNA]</scope>
    <source>
        <strain evidence="3">ATCC 23877 / 3486 / DSM 40053 / JCM 4204 / NBRC 12836 / NRRL B-2516</strain>
        <plasmid evidence="3">pSAM1</plasmid>
    </source>
</reference>
<feature type="region of interest" description="Disordered" evidence="1">
    <location>
        <begin position="87"/>
        <end position="111"/>
    </location>
</feature>
<evidence type="ECO:0000256" key="1">
    <source>
        <dbReference type="SAM" id="MobiDB-lite"/>
    </source>
</evidence>
<protein>
    <submittedName>
        <fullName evidence="2">Uncharacterized protein</fullName>
    </submittedName>
</protein>
<proteinExistence type="predicted"/>
<sequence length="127" mass="13253">MPDLTYGQLAKQTSALAKDIARSSEAIVGHAKAIADEAKDTARVAESIGALRVDQATVAETRDVARLMDGVAAAAADYAAAGDTTARTAQAAHDQNKASHSRIGEAAARSSVGREIYDVDRGWLTQE</sequence>
<dbReference type="AlphaFoldDB" id="A0A0K2B637"/>
<dbReference type="EMBL" id="CP012383">
    <property type="protein sequence ID" value="AKZ60713.1"/>
    <property type="molecule type" value="Genomic_DNA"/>
</dbReference>
<evidence type="ECO:0000313" key="2">
    <source>
        <dbReference type="EMBL" id="AKZ60713.1"/>
    </source>
</evidence>
<dbReference type="Proteomes" id="UP000061018">
    <property type="component" value="Plasmid pSAM1"/>
</dbReference>